<feature type="transmembrane region" description="Helical" evidence="1">
    <location>
        <begin position="31"/>
        <end position="51"/>
    </location>
</feature>
<comment type="caution">
    <text evidence="2">The sequence shown here is derived from an EMBL/GenBank/DDBJ whole genome shotgun (WGS) entry which is preliminary data.</text>
</comment>
<dbReference type="Proteomes" id="UP000541426">
    <property type="component" value="Unassembled WGS sequence"/>
</dbReference>
<accession>A0A7W6DSS0</accession>
<dbReference type="RefSeq" id="WP_183970389.1">
    <property type="nucleotide sequence ID" value="NZ_JACIEJ010000026.1"/>
</dbReference>
<keyword evidence="1" id="KW-1133">Transmembrane helix</keyword>
<keyword evidence="3" id="KW-1185">Reference proteome</keyword>
<proteinExistence type="predicted"/>
<name>A0A7W6DSS0_9RHOB</name>
<gene>
    <name evidence="2" type="ORF">GGQ68_004863</name>
</gene>
<sequence>MEEKAPAAVGSNILELIVSNDWALSFTIKPIPFVVLAFIIALAFIAVRILLWKRLSRFEIDSAEFGIGDQKISFRPNTTDRQIAYSIWVELSTRKVGLPIDPEHDVIEEIYNSWYTFFGVTREMIKDIPISKVRGDSTSQIISLSVEVLNEGLRPHLTKWQARFRHWYEKQMETKSDADPQSVQKNFPAYDELVADLLTVNQRLIKYREKMNELARS</sequence>
<reference evidence="2 3" key="1">
    <citation type="submission" date="2020-08" db="EMBL/GenBank/DDBJ databases">
        <title>Genomic Encyclopedia of Type Strains, Phase IV (KMG-IV): sequencing the most valuable type-strain genomes for metagenomic binning, comparative biology and taxonomic classification.</title>
        <authorList>
            <person name="Goeker M."/>
        </authorList>
    </citation>
    <scope>NUCLEOTIDE SEQUENCE [LARGE SCALE GENOMIC DNA]</scope>
    <source>
        <strain evidence="2 3">DSM 102235</strain>
    </source>
</reference>
<protein>
    <submittedName>
        <fullName evidence="2">Uncharacterized protein</fullName>
    </submittedName>
</protein>
<evidence type="ECO:0000256" key="1">
    <source>
        <dbReference type="SAM" id="Phobius"/>
    </source>
</evidence>
<evidence type="ECO:0000313" key="3">
    <source>
        <dbReference type="Proteomes" id="UP000541426"/>
    </source>
</evidence>
<dbReference type="AlphaFoldDB" id="A0A7W6DSS0"/>
<keyword evidence="1" id="KW-0472">Membrane</keyword>
<keyword evidence="1" id="KW-0812">Transmembrane</keyword>
<evidence type="ECO:0000313" key="2">
    <source>
        <dbReference type="EMBL" id="MBB3988506.1"/>
    </source>
</evidence>
<organism evidence="2 3">
    <name type="scientific">Sagittula marina</name>
    <dbReference type="NCBI Taxonomy" id="943940"/>
    <lineage>
        <taxon>Bacteria</taxon>
        <taxon>Pseudomonadati</taxon>
        <taxon>Pseudomonadota</taxon>
        <taxon>Alphaproteobacteria</taxon>
        <taxon>Rhodobacterales</taxon>
        <taxon>Roseobacteraceae</taxon>
        <taxon>Sagittula</taxon>
    </lineage>
</organism>
<dbReference type="EMBL" id="JACIEJ010000026">
    <property type="protein sequence ID" value="MBB3988506.1"/>
    <property type="molecule type" value="Genomic_DNA"/>
</dbReference>